<sequence length="168" mass="17944">MSLLSLLFDPRGAVDRRAFWSGLIQLTVVSLAVYVGLIYLTQAWAFAALPAIGEAFLIGGVVGHLYDATVPDVAFVAALGVLATRLYPATCLLLKRSRDAGQGVRPLMVFSLTSLAVHLLMGLWAYDLFGDGMAVIVPLIADGVITALTGTVFVIWLGGIPSRRQRDV</sequence>
<proteinExistence type="predicted"/>
<dbReference type="EMBL" id="JAVDRL010000002">
    <property type="protein sequence ID" value="MDR6530013.1"/>
    <property type="molecule type" value="Genomic_DNA"/>
</dbReference>
<feature type="transmembrane region" description="Helical" evidence="1">
    <location>
        <begin position="72"/>
        <end position="94"/>
    </location>
</feature>
<keyword evidence="1" id="KW-1133">Transmembrane helix</keyword>
<keyword evidence="3" id="KW-1185">Reference proteome</keyword>
<evidence type="ECO:0000313" key="3">
    <source>
        <dbReference type="Proteomes" id="UP001262754"/>
    </source>
</evidence>
<feature type="transmembrane region" description="Helical" evidence="1">
    <location>
        <begin position="20"/>
        <end position="40"/>
    </location>
</feature>
<protein>
    <submittedName>
        <fullName evidence="2">Uncharacterized membrane protein YhaH (DUF805 family)</fullName>
    </submittedName>
</protein>
<keyword evidence="1" id="KW-0472">Membrane</keyword>
<reference evidence="2 3" key="1">
    <citation type="submission" date="2023-07" db="EMBL/GenBank/DDBJ databases">
        <title>Sorghum-associated microbial communities from plants grown in Nebraska, USA.</title>
        <authorList>
            <person name="Schachtman D."/>
        </authorList>
    </citation>
    <scope>NUCLEOTIDE SEQUENCE [LARGE SCALE GENOMIC DNA]</scope>
    <source>
        <strain evidence="2 3">DS2154</strain>
    </source>
</reference>
<keyword evidence="1" id="KW-0812">Transmembrane</keyword>
<evidence type="ECO:0000313" key="2">
    <source>
        <dbReference type="EMBL" id="MDR6530013.1"/>
    </source>
</evidence>
<accession>A0ABU1MUZ5</accession>
<evidence type="ECO:0000256" key="1">
    <source>
        <dbReference type="SAM" id="Phobius"/>
    </source>
</evidence>
<feature type="transmembrane region" description="Helical" evidence="1">
    <location>
        <begin position="47"/>
        <end position="66"/>
    </location>
</feature>
<name>A0ABU1MUZ5_9CAUL</name>
<comment type="caution">
    <text evidence="2">The sequence shown here is derived from an EMBL/GenBank/DDBJ whole genome shotgun (WGS) entry which is preliminary data.</text>
</comment>
<feature type="transmembrane region" description="Helical" evidence="1">
    <location>
        <begin position="106"/>
        <end position="126"/>
    </location>
</feature>
<organism evidence="2 3">
    <name type="scientific">Caulobacter rhizosphaerae</name>
    <dbReference type="NCBI Taxonomy" id="2010972"/>
    <lineage>
        <taxon>Bacteria</taxon>
        <taxon>Pseudomonadati</taxon>
        <taxon>Pseudomonadota</taxon>
        <taxon>Alphaproteobacteria</taxon>
        <taxon>Caulobacterales</taxon>
        <taxon>Caulobacteraceae</taxon>
        <taxon>Caulobacter</taxon>
    </lineage>
</organism>
<gene>
    <name evidence="2" type="ORF">J2800_000737</name>
</gene>
<feature type="transmembrane region" description="Helical" evidence="1">
    <location>
        <begin position="132"/>
        <end position="157"/>
    </location>
</feature>
<dbReference type="RefSeq" id="WP_310029254.1">
    <property type="nucleotide sequence ID" value="NZ_JAVDRL010000002.1"/>
</dbReference>
<dbReference type="Proteomes" id="UP001262754">
    <property type="component" value="Unassembled WGS sequence"/>
</dbReference>